<comment type="similarity">
    <text evidence="1 2">Belongs to the Dps family.</text>
</comment>
<dbReference type="EMBL" id="JAHCQH010000015">
    <property type="protein sequence ID" value="MBS9477001.1"/>
    <property type="molecule type" value="Genomic_DNA"/>
</dbReference>
<dbReference type="SUPFAM" id="SSF47240">
    <property type="entry name" value="Ferritin-like"/>
    <property type="match status" value="1"/>
</dbReference>
<dbReference type="InterPro" id="IPR002177">
    <property type="entry name" value="DPS_DNA-bd"/>
</dbReference>
<dbReference type="InterPro" id="IPR012347">
    <property type="entry name" value="Ferritin-like"/>
</dbReference>
<sequence>MTTSPAKERQMAPLRTPTDLGADATRDIAAALTGVLADMFALYLKTKNFHWHMSGPHFRDYHLMLDEQGEQIFATTDALAERARKVGGTTLRSIGHAARLQRLADNDADYVTASDMLAELAEDNRQMTGFLRAAHAVCEQYNDVASTSLIEVWIDETERRSWFLYEATRSNH</sequence>
<dbReference type="PIRSF" id="PIRSF005900">
    <property type="entry name" value="Dps"/>
    <property type="match status" value="1"/>
</dbReference>
<evidence type="ECO:0000256" key="2">
    <source>
        <dbReference type="RuleBase" id="RU003875"/>
    </source>
</evidence>
<evidence type="ECO:0000259" key="3">
    <source>
        <dbReference type="Pfam" id="PF00210"/>
    </source>
</evidence>
<protein>
    <submittedName>
        <fullName evidence="4">DNA starvation/stationary phase protection protein</fullName>
    </submittedName>
</protein>
<gene>
    <name evidence="4" type="ORF">KIP89_07770</name>
</gene>
<evidence type="ECO:0000313" key="5">
    <source>
        <dbReference type="Proteomes" id="UP001166585"/>
    </source>
</evidence>
<organism evidence="4 5">
    <name type="scientific">Ancylobacter radicis</name>
    <dbReference type="NCBI Taxonomy" id="2836179"/>
    <lineage>
        <taxon>Bacteria</taxon>
        <taxon>Pseudomonadati</taxon>
        <taxon>Pseudomonadota</taxon>
        <taxon>Alphaproteobacteria</taxon>
        <taxon>Hyphomicrobiales</taxon>
        <taxon>Xanthobacteraceae</taxon>
        <taxon>Ancylobacter</taxon>
    </lineage>
</organism>
<evidence type="ECO:0000256" key="1">
    <source>
        <dbReference type="ARBA" id="ARBA00009497"/>
    </source>
</evidence>
<dbReference type="InterPro" id="IPR008331">
    <property type="entry name" value="Ferritin_DPS_dom"/>
</dbReference>
<feature type="domain" description="Ferritin/DPS" evidence="3">
    <location>
        <begin position="30"/>
        <end position="165"/>
    </location>
</feature>
<evidence type="ECO:0000313" key="4">
    <source>
        <dbReference type="EMBL" id="MBS9477001.1"/>
    </source>
</evidence>
<accession>A0ABS5R7Y8</accession>
<dbReference type="PANTHER" id="PTHR42932">
    <property type="entry name" value="GENERAL STRESS PROTEIN 20U"/>
    <property type="match status" value="1"/>
</dbReference>
<name>A0ABS5R7Y8_9HYPH</name>
<proteinExistence type="inferred from homology"/>
<keyword evidence="5" id="KW-1185">Reference proteome</keyword>
<dbReference type="CDD" id="cd01043">
    <property type="entry name" value="DPS"/>
    <property type="match status" value="1"/>
</dbReference>
<dbReference type="Pfam" id="PF00210">
    <property type="entry name" value="Ferritin"/>
    <property type="match status" value="1"/>
</dbReference>
<dbReference type="InterPro" id="IPR009078">
    <property type="entry name" value="Ferritin-like_SF"/>
</dbReference>
<reference evidence="4" key="1">
    <citation type="submission" date="2021-05" db="EMBL/GenBank/DDBJ databases">
        <authorList>
            <person name="Sun Q."/>
            <person name="Inoue M."/>
        </authorList>
    </citation>
    <scope>NUCLEOTIDE SEQUENCE</scope>
    <source>
        <strain evidence="4">VKM B-3255</strain>
    </source>
</reference>
<dbReference type="PANTHER" id="PTHR42932:SF3">
    <property type="entry name" value="DNA PROTECTION DURING STARVATION PROTEIN"/>
    <property type="match status" value="1"/>
</dbReference>
<dbReference type="PRINTS" id="PR01346">
    <property type="entry name" value="HELNAPAPROT"/>
</dbReference>
<dbReference type="Proteomes" id="UP001166585">
    <property type="component" value="Unassembled WGS sequence"/>
</dbReference>
<comment type="caution">
    <text evidence="4">The sequence shown here is derived from an EMBL/GenBank/DDBJ whole genome shotgun (WGS) entry which is preliminary data.</text>
</comment>
<dbReference type="RefSeq" id="WP_213754822.1">
    <property type="nucleotide sequence ID" value="NZ_JAHCQH010000015.1"/>
</dbReference>
<dbReference type="Gene3D" id="1.20.1260.10">
    <property type="match status" value="1"/>
</dbReference>